<dbReference type="EMBL" id="FBWC01000036">
    <property type="protein sequence ID" value="CUX65509.1"/>
    <property type="molecule type" value="Genomic_DNA"/>
</dbReference>
<gene>
    <name evidence="1" type="ORF">AGR4C_pa50033</name>
</gene>
<evidence type="ECO:0000313" key="2">
    <source>
        <dbReference type="Proteomes" id="UP000191897"/>
    </source>
</evidence>
<proteinExistence type="predicted"/>
<organism evidence="1 2">
    <name type="scientific">Agrobacterium tumefaciens str. Kerr 14</name>
    <dbReference type="NCBI Taxonomy" id="1183424"/>
    <lineage>
        <taxon>Bacteria</taxon>
        <taxon>Pseudomonadati</taxon>
        <taxon>Pseudomonadota</taxon>
        <taxon>Alphaproteobacteria</taxon>
        <taxon>Hyphomicrobiales</taxon>
        <taxon>Rhizobiaceae</taxon>
        <taxon>Rhizobium/Agrobacterium group</taxon>
        <taxon>Agrobacterium</taxon>
        <taxon>Agrobacterium tumefaciens complex</taxon>
    </lineage>
</organism>
<protein>
    <submittedName>
        <fullName evidence="1">Uncharacterized protein</fullName>
    </submittedName>
</protein>
<dbReference type="Proteomes" id="UP000191897">
    <property type="component" value="Unassembled WGS sequence"/>
</dbReference>
<name>A0A1S7SAV0_AGRTU</name>
<dbReference type="AlphaFoldDB" id="A0A1S7SAV0"/>
<accession>A0A1S7SAV0</accession>
<sequence length="33" mass="3484">MTAAGGIGRRRASIAGAIERRYEGTVLLSYSLS</sequence>
<reference evidence="1 2" key="1">
    <citation type="submission" date="2016-01" db="EMBL/GenBank/DDBJ databases">
        <authorList>
            <person name="Oliw E.H."/>
        </authorList>
    </citation>
    <scope>NUCLEOTIDE SEQUENCE [LARGE SCALE GENOMIC DNA]</scope>
    <source>
        <strain evidence="1 2">Kerr 14</strain>
    </source>
</reference>
<evidence type="ECO:0000313" key="1">
    <source>
        <dbReference type="EMBL" id="CUX65509.1"/>
    </source>
</evidence>